<evidence type="ECO:0000256" key="1">
    <source>
        <dbReference type="ARBA" id="ARBA00022741"/>
    </source>
</evidence>
<keyword evidence="1" id="KW-0547">Nucleotide-binding</keyword>
<dbReference type="InterPro" id="IPR027417">
    <property type="entry name" value="P-loop_NTPase"/>
</dbReference>
<dbReference type="GO" id="GO:0005525">
    <property type="term" value="F:GTP binding"/>
    <property type="evidence" value="ECO:0007669"/>
    <property type="project" value="UniProtKB-KW"/>
</dbReference>
<dbReference type="PRINTS" id="PR00326">
    <property type="entry name" value="GTP1OBG"/>
</dbReference>
<keyword evidence="2" id="KW-0342">GTP-binding</keyword>
<dbReference type="CDD" id="cd01896">
    <property type="entry name" value="DRG"/>
    <property type="match status" value="1"/>
</dbReference>
<name>A0A098E730_9ZZZZ</name>
<protein>
    <recommendedName>
        <fullName evidence="3">OBG-type G domain-containing protein</fullName>
    </recommendedName>
</protein>
<sequence>MGTVDSIEKKIKDIEDEIKKTQYNKATEHHIGKLKAKIAVLREKEEIAGKGGKHEGFDVKKSGNASVSLLGFPSVGKSTLLNAITNTASKTAAYAFTTLSVVPGMLEYDGAKIQILDLPGIISGAAQRKGRGREVLAVVRNSDLILIIVDPLNLKHYYVLKKELHAVGIRINKSPPRISITKNVGSGIVLVPMVKLTKLNEQIIKEILNTFNIFNAYVVLNEDADEDEFIDAVVGNRKYTSVFVVVNKIDLVNNLTVVKKELINLGIKENDYAFVSAEKKKGVNELKEKIFKKLNFIKVYTKPVGSGSPDKEPLIMKKGSTIADFCDAIHRSMRYNLRFAIISGKSAKFNNQRVGLEHMLEDNDVVTLVVDRT</sequence>
<dbReference type="InterPro" id="IPR004095">
    <property type="entry name" value="TGS"/>
</dbReference>
<dbReference type="GO" id="GO:0003924">
    <property type="term" value="F:GTPase activity"/>
    <property type="evidence" value="ECO:0007669"/>
    <property type="project" value="InterPro"/>
</dbReference>
<dbReference type="InterPro" id="IPR031662">
    <property type="entry name" value="GTP-binding_2"/>
</dbReference>
<dbReference type="Pfam" id="PF02824">
    <property type="entry name" value="TGS"/>
    <property type="match status" value="1"/>
</dbReference>
<feature type="domain" description="OBG-type G" evidence="3">
    <location>
        <begin position="65"/>
        <end position="295"/>
    </location>
</feature>
<dbReference type="EMBL" id="CCXY01000077">
    <property type="protein sequence ID" value="CEG11787.1"/>
    <property type="molecule type" value="Genomic_DNA"/>
</dbReference>
<dbReference type="Gene3D" id="3.40.50.300">
    <property type="entry name" value="P-loop containing nucleotide triphosphate hydrolases"/>
    <property type="match status" value="1"/>
</dbReference>
<dbReference type="Gene3D" id="6.10.140.1070">
    <property type="match status" value="1"/>
</dbReference>
<reference evidence="4" key="1">
    <citation type="submission" date="2014-09" db="EMBL/GenBank/DDBJ databases">
        <authorList>
            <person name="Probst J Alexander"/>
        </authorList>
    </citation>
    <scope>NUCLEOTIDE SEQUENCE</scope>
</reference>
<dbReference type="AlphaFoldDB" id="A0A098E730"/>
<proteinExistence type="predicted"/>
<dbReference type="PANTHER" id="PTHR43127">
    <property type="entry name" value="DEVELOPMENTALLY-REGULATED GTP-BINDING PROTEIN 2"/>
    <property type="match status" value="1"/>
</dbReference>
<gene>
    <name evidence="4" type="ORF">MSIBF_A1680018</name>
</gene>
<dbReference type="InterPro" id="IPR012675">
    <property type="entry name" value="Beta-grasp_dom_sf"/>
</dbReference>
<dbReference type="Gene3D" id="3.10.20.30">
    <property type="match status" value="1"/>
</dbReference>
<dbReference type="Pfam" id="PF01926">
    <property type="entry name" value="MMR_HSR1"/>
    <property type="match status" value="1"/>
</dbReference>
<dbReference type="InterPro" id="IPR012676">
    <property type="entry name" value="TGS-like"/>
</dbReference>
<dbReference type="SUPFAM" id="SSF81271">
    <property type="entry name" value="TGS-like"/>
    <property type="match status" value="1"/>
</dbReference>
<dbReference type="PROSITE" id="PS51710">
    <property type="entry name" value="G_OBG"/>
    <property type="match status" value="1"/>
</dbReference>
<organism evidence="4">
    <name type="scientific">groundwater metagenome</name>
    <dbReference type="NCBI Taxonomy" id="717931"/>
    <lineage>
        <taxon>unclassified sequences</taxon>
        <taxon>metagenomes</taxon>
        <taxon>ecological metagenomes</taxon>
    </lineage>
</organism>
<dbReference type="InterPro" id="IPR005225">
    <property type="entry name" value="Small_GTP-bd"/>
</dbReference>
<dbReference type="InterPro" id="IPR006073">
    <property type="entry name" value="GTP-bd"/>
</dbReference>
<evidence type="ECO:0000259" key="3">
    <source>
        <dbReference type="PROSITE" id="PS51710"/>
    </source>
</evidence>
<dbReference type="NCBIfam" id="TIGR00231">
    <property type="entry name" value="small_GTP"/>
    <property type="match status" value="1"/>
</dbReference>
<accession>A0A098E730</accession>
<dbReference type="FunFam" id="3.10.20.30:FF:000003">
    <property type="entry name" value="Developmentally-regulated GTP-binding protein 1"/>
    <property type="match status" value="1"/>
</dbReference>
<dbReference type="InterPro" id="IPR031167">
    <property type="entry name" value="G_OBG"/>
</dbReference>
<dbReference type="Pfam" id="PF16897">
    <property type="entry name" value="MMR_HSR1_Xtn"/>
    <property type="match status" value="1"/>
</dbReference>
<evidence type="ECO:0000313" key="4">
    <source>
        <dbReference type="EMBL" id="CEG11787.1"/>
    </source>
</evidence>
<evidence type="ECO:0000256" key="2">
    <source>
        <dbReference type="ARBA" id="ARBA00023134"/>
    </source>
</evidence>
<dbReference type="SUPFAM" id="SSF52540">
    <property type="entry name" value="P-loop containing nucleoside triphosphate hydrolases"/>
    <property type="match status" value="1"/>
</dbReference>
<dbReference type="InterPro" id="IPR045001">
    <property type="entry name" value="DRG"/>
</dbReference>